<feature type="domain" description="Histidine-specific methyltransferase SAM-dependent" evidence="5">
    <location>
        <begin position="238"/>
        <end position="408"/>
    </location>
</feature>
<dbReference type="SUPFAM" id="SSF56436">
    <property type="entry name" value="C-type lectin-like"/>
    <property type="match status" value="1"/>
</dbReference>
<dbReference type="InParanoid" id="A0A1B7NHP7"/>
<dbReference type="GO" id="GO:0008168">
    <property type="term" value="F:methyltransferase activity"/>
    <property type="evidence" value="ECO:0007669"/>
    <property type="project" value="UniProtKB-KW"/>
</dbReference>
<dbReference type="InterPro" id="IPR005532">
    <property type="entry name" value="SUMF_dom"/>
</dbReference>
<dbReference type="GO" id="GO:0032259">
    <property type="term" value="P:methylation"/>
    <property type="evidence" value="ECO:0007669"/>
    <property type="project" value="UniProtKB-KW"/>
</dbReference>
<protein>
    <submittedName>
        <fullName evidence="6">DUF323 domain-containing protein</fullName>
    </submittedName>
</protein>
<reference evidence="6 7" key="1">
    <citation type="submission" date="2016-06" db="EMBL/GenBank/DDBJ databases">
        <title>Comparative genomics of the ectomycorrhizal sister species Rhizopogon vinicolor and Rhizopogon vesiculosus (Basidiomycota: Boletales) reveals a divergence of the mating type B locus.</title>
        <authorList>
            <consortium name="DOE Joint Genome Institute"/>
            <person name="Mujic A.B."/>
            <person name="Kuo A."/>
            <person name="Tritt A."/>
            <person name="Lipzen A."/>
            <person name="Chen C."/>
            <person name="Johnson J."/>
            <person name="Sharma A."/>
            <person name="Barry K."/>
            <person name="Grigoriev I.V."/>
            <person name="Spatafora J.W."/>
        </authorList>
    </citation>
    <scope>NUCLEOTIDE SEQUENCE [LARGE SCALE GENOMIC DNA]</scope>
    <source>
        <strain evidence="6 7">AM-OR11-026</strain>
    </source>
</reference>
<dbReference type="InterPro" id="IPR029063">
    <property type="entry name" value="SAM-dependent_MTases_sf"/>
</dbReference>
<dbReference type="Proteomes" id="UP000092154">
    <property type="component" value="Unassembled WGS sequence"/>
</dbReference>
<feature type="region of interest" description="Disordered" evidence="3">
    <location>
        <begin position="210"/>
        <end position="237"/>
    </location>
</feature>
<feature type="domain" description="Histidine-specific methyltransferase SAM-dependent" evidence="5">
    <location>
        <begin position="29"/>
        <end position="183"/>
    </location>
</feature>
<evidence type="ECO:0000256" key="1">
    <source>
        <dbReference type="ARBA" id="ARBA00022603"/>
    </source>
</evidence>
<dbReference type="InterPro" id="IPR019257">
    <property type="entry name" value="MeTrfase_dom"/>
</dbReference>
<dbReference type="OrthoDB" id="659at2759"/>
<evidence type="ECO:0000259" key="5">
    <source>
        <dbReference type="Pfam" id="PF10017"/>
    </source>
</evidence>
<dbReference type="InterPro" id="IPR051128">
    <property type="entry name" value="EgtD_Methyltrsf_superfamily"/>
</dbReference>
<keyword evidence="7" id="KW-1185">Reference proteome</keyword>
<dbReference type="STRING" id="1314800.A0A1B7NHP7"/>
<dbReference type="FunCoup" id="A0A1B7NHP7">
    <property type="interactions" value="14"/>
</dbReference>
<feature type="domain" description="Sulfatase-modifying factor enzyme-like" evidence="4">
    <location>
        <begin position="771"/>
        <end position="864"/>
    </location>
</feature>
<dbReference type="Gene3D" id="3.40.50.150">
    <property type="entry name" value="Vaccinia Virus protein VP39"/>
    <property type="match status" value="1"/>
</dbReference>
<feature type="domain" description="Sulfatase-modifying factor enzyme-like" evidence="4">
    <location>
        <begin position="654"/>
        <end position="751"/>
    </location>
</feature>
<proteinExistence type="predicted"/>
<dbReference type="EMBL" id="KV448126">
    <property type="protein sequence ID" value="OAX44338.1"/>
    <property type="molecule type" value="Genomic_DNA"/>
</dbReference>
<keyword evidence="1" id="KW-0489">Methyltransferase</keyword>
<accession>A0A1B7NHP7</accession>
<gene>
    <name evidence="6" type="ORF">K503DRAFT_765154</name>
</gene>
<evidence type="ECO:0000259" key="4">
    <source>
        <dbReference type="Pfam" id="PF03781"/>
    </source>
</evidence>
<dbReference type="InterPro" id="IPR042095">
    <property type="entry name" value="SUMF_sf"/>
</dbReference>
<keyword evidence="2" id="KW-0808">Transferase</keyword>
<evidence type="ECO:0000256" key="2">
    <source>
        <dbReference type="ARBA" id="ARBA00022679"/>
    </source>
</evidence>
<name>A0A1B7NHP7_9AGAM</name>
<dbReference type="Pfam" id="PF10017">
    <property type="entry name" value="Methyltransf_33"/>
    <property type="match status" value="2"/>
</dbReference>
<dbReference type="PANTHER" id="PTHR43397">
    <property type="entry name" value="ERGOTHIONEINE BIOSYNTHESIS PROTEIN 1"/>
    <property type="match status" value="1"/>
</dbReference>
<organism evidence="6 7">
    <name type="scientific">Rhizopogon vinicolor AM-OR11-026</name>
    <dbReference type="NCBI Taxonomy" id="1314800"/>
    <lineage>
        <taxon>Eukaryota</taxon>
        <taxon>Fungi</taxon>
        <taxon>Dikarya</taxon>
        <taxon>Basidiomycota</taxon>
        <taxon>Agaricomycotina</taxon>
        <taxon>Agaricomycetes</taxon>
        <taxon>Agaricomycetidae</taxon>
        <taxon>Boletales</taxon>
        <taxon>Suillineae</taxon>
        <taxon>Rhizopogonaceae</taxon>
        <taxon>Rhizopogon</taxon>
    </lineage>
</organism>
<dbReference type="Gene3D" id="3.90.1580.10">
    <property type="entry name" value="paralog of FGE (formylglycine-generating enzyme)"/>
    <property type="match status" value="1"/>
</dbReference>
<evidence type="ECO:0000313" key="7">
    <source>
        <dbReference type="Proteomes" id="UP000092154"/>
    </source>
</evidence>
<sequence>MSIPLQIVDVRPYYDKGSSGSGGSDADIQAQIIRGLMAPTNEKTLPTMILYDERGLRLYDIITTKAPEYYLFGAEEQILRDYADQIVDVMHQRSGGVVLGEVVLELGAGSLRKTSHILLALANLVPTFLSVVPVTYYALDLEERELKRTLTGLRESTVGSMLVGKVEAKGMLGTYDAGLNFIQEGGLKENSLSDNTLPLSLEHYKIESACRDSSPASTGSSFPNSSETDITSPSTPVDQTPLHLLFLGSSIGNFERGEDAEFLRSLPLKTGRDTLLLGLDHDNGREEIELAYNDPQGHTRDFIMNGLKAAGRALGDESMFSEEHWEYVNTYNEAKRRHEAFYKCIQTHEINPPSASKPVQFLKGELINMEISHKFSESDAYTLFAGANLRPIQRWTDNTGRYSLWLLERPAFVFPLHDSPSVVSGNNTKFGMPSIEDWHNMWTVWDFITLRMIPPQMLLQKPIDLRHICLFYLGHIPTFLDIHLSRLLDEPHTDPQEFKYIFERGIDPSVDDPTQCHPHSEVPVNDEDWPSLSSILTFQTRVRERVRKLYSDIAEGEIPLTRKVARVLFMTFEHEGLHAETLLYMLLQRAGTGTIPPPDFSPPHWESLVAQWQTAPKPAVPTVELGPSTITLGIDDIEEEDTDPEKRYDVAGHVFGWDNESPRRQAEVKAFRIEWRPVTNGEFYEFYKGAGQGKVKLPASWEDRKEDIYVRTLHGPVPIKIAWDWPVLTCYDNLSVYASVKGGRIPTEPELRLFLDTFSYGYEGGANVGFRHWHPVPATTGGTKFGGKGHNGGVWEWTSTVLDKYDGYVPSTLYPGYSSDFFDQTHQVVLGGSYVTIPRIAERRSMRNWYQRNYPYSWTSARVAYDV</sequence>
<dbReference type="InterPro" id="IPR016187">
    <property type="entry name" value="CTDL_fold"/>
</dbReference>
<dbReference type="Pfam" id="PF03781">
    <property type="entry name" value="FGE-sulfatase"/>
    <property type="match status" value="2"/>
</dbReference>
<dbReference type="AlphaFoldDB" id="A0A1B7NHP7"/>
<evidence type="ECO:0000256" key="3">
    <source>
        <dbReference type="SAM" id="MobiDB-lite"/>
    </source>
</evidence>
<dbReference type="PANTHER" id="PTHR43397:SF1">
    <property type="entry name" value="ERGOTHIONEINE BIOSYNTHESIS PROTEIN 1"/>
    <property type="match status" value="1"/>
</dbReference>
<evidence type="ECO:0000313" key="6">
    <source>
        <dbReference type="EMBL" id="OAX44338.1"/>
    </source>
</evidence>
<feature type="compositionally biased region" description="Polar residues" evidence="3">
    <location>
        <begin position="214"/>
        <end position="237"/>
    </location>
</feature>